<evidence type="ECO:0000313" key="1">
    <source>
        <dbReference type="EMBL" id="EBR8574340.1"/>
    </source>
</evidence>
<dbReference type="AlphaFoldDB" id="A0A5U8K5J1"/>
<dbReference type="InterPro" id="IPR036390">
    <property type="entry name" value="WH_DNA-bd_sf"/>
</dbReference>
<sequence length="65" mass="7004">MPNETVTVLDVLKEAGKATAQEIAAKLDIDQVDTLVMLQEEMEQGTVACEGGRWSLVNVSNVNIS</sequence>
<comment type="caution">
    <text evidence="1">The sequence shown here is derived from an EMBL/GenBank/DDBJ whole genome shotgun (WGS) entry which is preliminary data.</text>
</comment>
<dbReference type="SUPFAM" id="SSF46785">
    <property type="entry name" value="Winged helix' DNA-binding domain"/>
    <property type="match status" value="1"/>
</dbReference>
<feature type="non-terminal residue" evidence="1">
    <location>
        <position position="65"/>
    </location>
</feature>
<reference evidence="1" key="1">
    <citation type="submission" date="2018-06" db="EMBL/GenBank/DDBJ databases">
        <authorList>
            <person name="Ashton P.M."/>
            <person name="Dallman T."/>
            <person name="Nair S."/>
            <person name="De Pinna E."/>
            <person name="Peters T."/>
            <person name="Grant K."/>
        </authorList>
    </citation>
    <scope>NUCLEOTIDE SEQUENCE [LARGE SCALE GENOMIC DNA]</scope>
    <source>
        <strain evidence="1">498895</strain>
    </source>
</reference>
<organism evidence="1">
    <name type="scientific">Salmonella enterica subsp. enterica serovar Java</name>
    <dbReference type="NCBI Taxonomy" id="224729"/>
    <lineage>
        <taxon>Bacteria</taxon>
        <taxon>Pseudomonadati</taxon>
        <taxon>Pseudomonadota</taxon>
        <taxon>Gammaproteobacteria</taxon>
        <taxon>Enterobacterales</taxon>
        <taxon>Enterobacteriaceae</taxon>
        <taxon>Salmonella</taxon>
    </lineage>
</organism>
<accession>A0A5U8K5J1</accession>
<proteinExistence type="predicted"/>
<protein>
    <submittedName>
        <fullName evidence="1">Uncharacterized protein</fullName>
    </submittedName>
</protein>
<name>A0A5U8K5J1_SALEB</name>
<dbReference type="Proteomes" id="UP000839708">
    <property type="component" value="Unassembled WGS sequence"/>
</dbReference>
<dbReference type="EMBL" id="AAGTQF010000084">
    <property type="protein sequence ID" value="EBR8574340.1"/>
    <property type="molecule type" value="Genomic_DNA"/>
</dbReference>
<gene>
    <name evidence="1" type="ORF">DOV67_22790</name>
</gene>